<dbReference type="RefSeq" id="WP_112174556.1">
    <property type="nucleotide sequence ID" value="NZ_QEOB01000046.1"/>
</dbReference>
<dbReference type="InterPro" id="IPR036390">
    <property type="entry name" value="WH_DNA-bd_sf"/>
</dbReference>
<name>A0ABX5K958_9BURK</name>
<keyword evidence="4" id="KW-0804">Transcription</keyword>
<sequence length="312" mass="33303">MKPQQLQIFIAAARHGSLRAAARELGITQPAVTHAVRELEGELDAQLLVRSIRGIELTACGLALLPRAEQLVGDLQRAVDAVKQTKGELVGAINIATTPSIAMTVLPRALSLFRRSMPLVKVNLLELPVPEALRGLRNGSLDIAAIHHVQGLDDDLVGTALFSTPFSVALRRDHPLGHARHLHQLIDAEWMVTSGPNDVPHCVIHALFNMNGLPAPARLLRVPSSFSVTLGLLSKTDVIGCVTQPLLDAIAPLGIEALPVLDALPTINVSALMRKDVLPTRAASHFLEVLRDAARAETRVAHAPAAVAAESV</sequence>
<evidence type="ECO:0000313" key="7">
    <source>
        <dbReference type="Proteomes" id="UP000245712"/>
    </source>
</evidence>
<dbReference type="Gene3D" id="3.40.190.10">
    <property type="entry name" value="Periplasmic binding protein-like II"/>
    <property type="match status" value="1"/>
</dbReference>
<keyword evidence="2" id="KW-0805">Transcription regulation</keyword>
<keyword evidence="3" id="KW-0238">DNA-binding</keyword>
<proteinExistence type="inferred from homology"/>
<dbReference type="PROSITE" id="PS50931">
    <property type="entry name" value="HTH_LYSR"/>
    <property type="match status" value="1"/>
</dbReference>
<dbReference type="InterPro" id="IPR005119">
    <property type="entry name" value="LysR_subst-bd"/>
</dbReference>
<gene>
    <name evidence="6" type="ORF">C7402_14626</name>
</gene>
<evidence type="ECO:0000256" key="1">
    <source>
        <dbReference type="ARBA" id="ARBA00009437"/>
    </source>
</evidence>
<comment type="similarity">
    <text evidence="1">Belongs to the LysR transcriptional regulatory family.</text>
</comment>
<dbReference type="InterPro" id="IPR050950">
    <property type="entry name" value="HTH-type_LysR_regulators"/>
</dbReference>
<dbReference type="PRINTS" id="PR00039">
    <property type="entry name" value="HTHLYSR"/>
</dbReference>
<dbReference type="Pfam" id="PF00126">
    <property type="entry name" value="HTH_1"/>
    <property type="match status" value="1"/>
</dbReference>
<organism evidence="6 7">
    <name type="scientific">Paraburkholderia unamae</name>
    <dbReference type="NCBI Taxonomy" id="219649"/>
    <lineage>
        <taxon>Bacteria</taxon>
        <taxon>Pseudomonadati</taxon>
        <taxon>Pseudomonadota</taxon>
        <taxon>Betaproteobacteria</taxon>
        <taxon>Burkholderiales</taxon>
        <taxon>Burkholderiaceae</taxon>
        <taxon>Paraburkholderia</taxon>
    </lineage>
</organism>
<reference evidence="6 7" key="1">
    <citation type="submission" date="2018-05" db="EMBL/GenBank/DDBJ databases">
        <title>Genomic Encyclopedia of Type Strains, Phase IV (KMG-V): Genome sequencing to study the core and pangenomes of soil and plant-associated prokaryotes.</title>
        <authorList>
            <person name="Whitman W."/>
        </authorList>
    </citation>
    <scope>NUCLEOTIDE SEQUENCE [LARGE SCALE GENOMIC DNA]</scope>
    <source>
        <strain evidence="6 7">SCZa-39</strain>
    </source>
</reference>
<accession>A0ABX5K958</accession>
<evidence type="ECO:0000259" key="5">
    <source>
        <dbReference type="PROSITE" id="PS50931"/>
    </source>
</evidence>
<dbReference type="Proteomes" id="UP000245712">
    <property type="component" value="Unassembled WGS sequence"/>
</dbReference>
<dbReference type="PANTHER" id="PTHR30419:SF30">
    <property type="entry name" value="LYSR FAMILY TRANSCRIPTIONAL REGULATOR"/>
    <property type="match status" value="1"/>
</dbReference>
<keyword evidence="7" id="KW-1185">Reference proteome</keyword>
<dbReference type="InterPro" id="IPR000847">
    <property type="entry name" value="LysR_HTH_N"/>
</dbReference>
<dbReference type="EMBL" id="QEOB01000046">
    <property type="protein sequence ID" value="PVX61048.1"/>
    <property type="molecule type" value="Genomic_DNA"/>
</dbReference>
<dbReference type="Gene3D" id="1.10.10.10">
    <property type="entry name" value="Winged helix-like DNA-binding domain superfamily/Winged helix DNA-binding domain"/>
    <property type="match status" value="1"/>
</dbReference>
<dbReference type="SUPFAM" id="SSF53850">
    <property type="entry name" value="Periplasmic binding protein-like II"/>
    <property type="match status" value="1"/>
</dbReference>
<evidence type="ECO:0000256" key="2">
    <source>
        <dbReference type="ARBA" id="ARBA00023015"/>
    </source>
</evidence>
<dbReference type="SUPFAM" id="SSF46785">
    <property type="entry name" value="Winged helix' DNA-binding domain"/>
    <property type="match status" value="1"/>
</dbReference>
<comment type="caution">
    <text evidence="6">The sequence shown here is derived from an EMBL/GenBank/DDBJ whole genome shotgun (WGS) entry which is preliminary data.</text>
</comment>
<feature type="domain" description="HTH lysR-type" evidence="5">
    <location>
        <begin position="1"/>
        <end position="58"/>
    </location>
</feature>
<evidence type="ECO:0000256" key="3">
    <source>
        <dbReference type="ARBA" id="ARBA00023125"/>
    </source>
</evidence>
<protein>
    <submittedName>
        <fullName evidence="6">LysR family transcriptional regulator</fullName>
    </submittedName>
</protein>
<dbReference type="InterPro" id="IPR036388">
    <property type="entry name" value="WH-like_DNA-bd_sf"/>
</dbReference>
<evidence type="ECO:0000256" key="4">
    <source>
        <dbReference type="ARBA" id="ARBA00023163"/>
    </source>
</evidence>
<dbReference type="PANTHER" id="PTHR30419">
    <property type="entry name" value="HTH-TYPE TRANSCRIPTIONAL REGULATOR YBHD"/>
    <property type="match status" value="1"/>
</dbReference>
<dbReference type="Pfam" id="PF03466">
    <property type="entry name" value="LysR_substrate"/>
    <property type="match status" value="1"/>
</dbReference>
<evidence type="ECO:0000313" key="6">
    <source>
        <dbReference type="EMBL" id="PVX61048.1"/>
    </source>
</evidence>